<dbReference type="PROSITE" id="PS51077">
    <property type="entry name" value="HTH_ICLR"/>
    <property type="match status" value="1"/>
</dbReference>
<name>A0A0B5FH79_9BACT</name>
<protein>
    <recommendedName>
        <fullName evidence="8">IclR family transcriptional regulator</fullName>
    </recommendedName>
</protein>
<dbReference type="SMART" id="SM00346">
    <property type="entry name" value="HTH_ICLR"/>
    <property type="match status" value="1"/>
</dbReference>
<dbReference type="SUPFAM" id="SSF46785">
    <property type="entry name" value="Winged helix' DNA-binding domain"/>
    <property type="match status" value="1"/>
</dbReference>
<dbReference type="AlphaFoldDB" id="A0A0B5FH79"/>
<dbReference type="InterPro" id="IPR029016">
    <property type="entry name" value="GAF-like_dom_sf"/>
</dbReference>
<keyword evidence="1" id="KW-0805">Transcription regulation</keyword>
<accession>A0A0B5FH79</accession>
<dbReference type="InterPro" id="IPR036388">
    <property type="entry name" value="WH-like_DNA-bd_sf"/>
</dbReference>
<keyword evidence="3" id="KW-0804">Transcription</keyword>
<reference evidence="6 7" key="1">
    <citation type="journal article" date="2015" name="Genome Announc.">
        <title>Genomes of Geoalkalibacter ferrihydriticus Z-0531T and Geoalkalibacter subterraneus Red1T, Two Haloalkaliphilic Metal-Reducing Deltaproteobacteria.</title>
        <authorList>
            <person name="Badalamenti J.P."/>
            <person name="Krajmalnik-Brown R."/>
            <person name="Torres C.I."/>
            <person name="Bond D.R."/>
        </authorList>
    </citation>
    <scope>NUCLEOTIDE SEQUENCE [LARGE SCALE GENOMIC DNA]</scope>
    <source>
        <strain evidence="6 7">Red1</strain>
    </source>
</reference>
<proteinExistence type="predicted"/>
<dbReference type="PANTHER" id="PTHR30136">
    <property type="entry name" value="HELIX-TURN-HELIX TRANSCRIPTIONAL REGULATOR, ICLR FAMILY"/>
    <property type="match status" value="1"/>
</dbReference>
<dbReference type="InterPro" id="IPR014757">
    <property type="entry name" value="Tscrpt_reg_IclR_C"/>
</dbReference>
<dbReference type="Gene3D" id="3.30.450.40">
    <property type="match status" value="1"/>
</dbReference>
<dbReference type="FunFam" id="1.10.10.10:FF:000056">
    <property type="entry name" value="IclR family transcriptional regulator"/>
    <property type="match status" value="1"/>
</dbReference>
<dbReference type="InterPro" id="IPR050707">
    <property type="entry name" value="HTH_MetabolicPath_Reg"/>
</dbReference>
<dbReference type="Gene3D" id="1.10.10.10">
    <property type="entry name" value="Winged helix-like DNA-binding domain superfamily/Winged helix DNA-binding domain"/>
    <property type="match status" value="1"/>
</dbReference>
<dbReference type="STRING" id="483547.GSUB_14600"/>
<dbReference type="InterPro" id="IPR036390">
    <property type="entry name" value="WH_DNA-bd_sf"/>
</dbReference>
<dbReference type="Pfam" id="PF01614">
    <property type="entry name" value="IclR_C"/>
    <property type="match status" value="2"/>
</dbReference>
<dbReference type="Pfam" id="PF09339">
    <property type="entry name" value="HTH_IclR"/>
    <property type="match status" value="1"/>
</dbReference>
<dbReference type="GO" id="GO:0003700">
    <property type="term" value="F:DNA-binding transcription factor activity"/>
    <property type="evidence" value="ECO:0007669"/>
    <property type="project" value="TreeGrafter"/>
</dbReference>
<keyword evidence="2" id="KW-0238">DNA-binding</keyword>
<gene>
    <name evidence="6" type="ORF">GSUB_14600</name>
</gene>
<sequence>MPARDKETYCIRSVENALALLEALGEEEDELSLSRLSERLGMNKASVFRLLATFESRGYVERKEGARGYCLGPLAYEIGQKLLSRMALLRKARPVMERLARECSEAVYLVLRRQDEALFIDMVDSAHQVKVVSLVGKRFPLRDCAAGRVLLAFAEPPSSEPGHGCGPAASIDEDMQIVRRQGACYDRHGVGEGSACVAVPLFAGGGRVVGALAVVGPDFRITPEAVDSVLLPALCAAADTISSKLGYLGAEFPSAGVH</sequence>
<dbReference type="PROSITE" id="PS51078">
    <property type="entry name" value="ICLR_ED"/>
    <property type="match status" value="1"/>
</dbReference>
<dbReference type="Proteomes" id="UP000035036">
    <property type="component" value="Chromosome"/>
</dbReference>
<dbReference type="GO" id="GO:0045892">
    <property type="term" value="P:negative regulation of DNA-templated transcription"/>
    <property type="evidence" value="ECO:0007669"/>
    <property type="project" value="TreeGrafter"/>
</dbReference>
<dbReference type="PANTHER" id="PTHR30136:SF24">
    <property type="entry name" value="HTH-TYPE TRANSCRIPTIONAL REPRESSOR ALLR"/>
    <property type="match status" value="1"/>
</dbReference>
<evidence type="ECO:0000313" key="6">
    <source>
        <dbReference type="EMBL" id="AJF07532.1"/>
    </source>
</evidence>
<feature type="domain" description="HTH iclR-type" evidence="4">
    <location>
        <begin position="11"/>
        <end position="73"/>
    </location>
</feature>
<evidence type="ECO:0000259" key="5">
    <source>
        <dbReference type="PROSITE" id="PS51078"/>
    </source>
</evidence>
<organism evidence="6 7">
    <name type="scientific">Geoalkalibacter subterraneus</name>
    <dbReference type="NCBI Taxonomy" id="483547"/>
    <lineage>
        <taxon>Bacteria</taxon>
        <taxon>Pseudomonadati</taxon>
        <taxon>Thermodesulfobacteriota</taxon>
        <taxon>Desulfuromonadia</taxon>
        <taxon>Desulfuromonadales</taxon>
        <taxon>Geoalkalibacteraceae</taxon>
        <taxon>Geoalkalibacter</taxon>
    </lineage>
</organism>
<dbReference type="SUPFAM" id="SSF55781">
    <property type="entry name" value="GAF domain-like"/>
    <property type="match status" value="1"/>
</dbReference>
<dbReference type="EMBL" id="CP010311">
    <property type="protein sequence ID" value="AJF07532.1"/>
    <property type="molecule type" value="Genomic_DNA"/>
</dbReference>
<feature type="domain" description="IclR-ED" evidence="5">
    <location>
        <begin position="74"/>
        <end position="247"/>
    </location>
</feature>
<evidence type="ECO:0000313" key="7">
    <source>
        <dbReference type="Proteomes" id="UP000035036"/>
    </source>
</evidence>
<evidence type="ECO:0000256" key="3">
    <source>
        <dbReference type="ARBA" id="ARBA00023163"/>
    </source>
</evidence>
<evidence type="ECO:0008006" key="8">
    <source>
        <dbReference type="Google" id="ProtNLM"/>
    </source>
</evidence>
<dbReference type="InterPro" id="IPR005471">
    <property type="entry name" value="Tscrpt_reg_IclR_N"/>
</dbReference>
<dbReference type="GO" id="GO:0003677">
    <property type="term" value="F:DNA binding"/>
    <property type="evidence" value="ECO:0007669"/>
    <property type="project" value="UniProtKB-KW"/>
</dbReference>
<evidence type="ECO:0000259" key="4">
    <source>
        <dbReference type="PROSITE" id="PS51077"/>
    </source>
</evidence>
<dbReference type="HOGENOM" id="CLU_062618_4_1_7"/>
<dbReference type="KEGG" id="gsb:GSUB_14600"/>
<evidence type="ECO:0000256" key="1">
    <source>
        <dbReference type="ARBA" id="ARBA00023015"/>
    </source>
</evidence>
<evidence type="ECO:0000256" key="2">
    <source>
        <dbReference type="ARBA" id="ARBA00023125"/>
    </source>
</evidence>
<keyword evidence="7" id="KW-1185">Reference proteome</keyword>